<dbReference type="AlphaFoldDB" id="A0A852KER9"/>
<evidence type="ECO:0000259" key="2">
    <source>
        <dbReference type="PROSITE" id="PS50951"/>
    </source>
</evidence>
<dbReference type="EMBL" id="WBNH01001812">
    <property type="protein sequence ID" value="NXX75494.1"/>
    <property type="molecule type" value="Genomic_DNA"/>
</dbReference>
<feature type="domain" description="SARAH" evidence="2">
    <location>
        <begin position="262"/>
        <end position="309"/>
    </location>
</feature>
<reference evidence="3" key="1">
    <citation type="submission" date="2020-02" db="EMBL/GenBank/DDBJ databases">
        <title>Bird 10,000 Genomes (B10K) Project - Family phase.</title>
        <authorList>
            <person name="Zhang G."/>
        </authorList>
    </citation>
    <scope>NUCLEOTIDE SEQUENCE</scope>
    <source>
        <strain evidence="3">B10K-DU-030-59</strain>
    </source>
</reference>
<dbReference type="PANTHER" id="PTHR22738">
    <property type="entry name" value="RASSF"/>
    <property type="match status" value="1"/>
</dbReference>
<dbReference type="InterPro" id="IPR049787">
    <property type="entry name" value="SARAH_RASSF6"/>
</dbReference>
<dbReference type="SMART" id="SM00314">
    <property type="entry name" value="RA"/>
    <property type="match status" value="1"/>
</dbReference>
<sequence>REQLSCLLKTYNSYYSDQENLQLSYNQQEGSKPFIEGILSIFWGVRHPIRLKIQDEKQIPSFVTLKSTENVGLFPSKRGMTRWGEFDDLHHISGDTLKSTKEKPDLETSYSCYESRTLKPRSEQEHDCATLPRAVGSSVAVSRRSRLPLIARTEVQTHRFSINGHFYNYETSVFTPAFGSETKIRINSQMRTRQVIEQLLRKFKIENSPHEFALYIIHASGEKKQLRSGDVPLLHRLLQGPSEKIAKFFLMDRDVEEISSDVAQYIQFHLPFLESILHRINEEEEREIQQTIARYLKEKSMIRQHLRSRTAKKTETTV</sequence>
<feature type="non-terminal residue" evidence="3">
    <location>
        <position position="318"/>
    </location>
</feature>
<dbReference type="Proteomes" id="UP000654395">
    <property type="component" value="Unassembled WGS sequence"/>
</dbReference>
<evidence type="ECO:0000313" key="3">
    <source>
        <dbReference type="EMBL" id="NXX75494.1"/>
    </source>
</evidence>
<feature type="domain" description="Ras-associating" evidence="1">
    <location>
        <begin position="167"/>
        <end position="255"/>
    </location>
</feature>
<dbReference type="Pfam" id="PF16517">
    <property type="entry name" value="Nore1-SARAH"/>
    <property type="match status" value="1"/>
</dbReference>
<dbReference type="PROSITE" id="PS50200">
    <property type="entry name" value="RA"/>
    <property type="match status" value="1"/>
</dbReference>
<dbReference type="CDD" id="cd21895">
    <property type="entry name" value="SARAH_RASSF6"/>
    <property type="match status" value="1"/>
</dbReference>
<evidence type="ECO:0000259" key="1">
    <source>
        <dbReference type="PROSITE" id="PS50200"/>
    </source>
</evidence>
<keyword evidence="4" id="KW-1185">Reference proteome</keyword>
<protein>
    <submittedName>
        <fullName evidence="3">RASF6 protein</fullName>
    </submittedName>
</protein>
<comment type="caution">
    <text evidence="3">The sequence shown here is derived from an EMBL/GenBank/DDBJ whole genome shotgun (WGS) entry which is preliminary data.</text>
</comment>
<dbReference type="PROSITE" id="PS50951">
    <property type="entry name" value="SARAH"/>
    <property type="match status" value="1"/>
</dbReference>
<dbReference type="SUPFAM" id="SSF54236">
    <property type="entry name" value="Ubiquitin-like"/>
    <property type="match status" value="1"/>
</dbReference>
<organism evidence="3 4">
    <name type="scientific">Urocolius indicus</name>
    <name type="common">Red-faced mousebird</name>
    <name type="synonym">Colius indicus</name>
    <dbReference type="NCBI Taxonomy" id="458196"/>
    <lineage>
        <taxon>Eukaryota</taxon>
        <taxon>Metazoa</taxon>
        <taxon>Chordata</taxon>
        <taxon>Craniata</taxon>
        <taxon>Vertebrata</taxon>
        <taxon>Euteleostomi</taxon>
        <taxon>Archelosauria</taxon>
        <taxon>Archosauria</taxon>
        <taxon>Dinosauria</taxon>
        <taxon>Saurischia</taxon>
        <taxon>Theropoda</taxon>
        <taxon>Coelurosauria</taxon>
        <taxon>Aves</taxon>
        <taxon>Neognathae</taxon>
        <taxon>Neoaves</taxon>
        <taxon>Telluraves</taxon>
        <taxon>Coraciimorphae</taxon>
        <taxon>Coliiformes</taxon>
        <taxon>Coliidae</taxon>
        <taxon>Urocolius</taxon>
    </lineage>
</organism>
<feature type="non-terminal residue" evidence="3">
    <location>
        <position position="1"/>
    </location>
</feature>
<dbReference type="InterPro" id="IPR033614">
    <property type="entry name" value="RASSF1-6"/>
</dbReference>
<accession>A0A852KER9</accession>
<dbReference type="PANTHER" id="PTHR22738:SF3">
    <property type="entry name" value="RAS ASSOCIATION DOMAIN-CONTAINING PROTEIN 6"/>
    <property type="match status" value="1"/>
</dbReference>
<dbReference type="OrthoDB" id="9976881at2759"/>
<dbReference type="Pfam" id="PF00788">
    <property type="entry name" value="RA"/>
    <property type="match status" value="1"/>
</dbReference>
<gene>
    <name evidence="3" type="primary">Rassf6</name>
    <name evidence="3" type="ORF">UROIND_R12357</name>
</gene>
<dbReference type="InterPro" id="IPR011524">
    <property type="entry name" value="SARAH_dom"/>
</dbReference>
<dbReference type="GO" id="GO:0007165">
    <property type="term" value="P:signal transduction"/>
    <property type="evidence" value="ECO:0007669"/>
    <property type="project" value="InterPro"/>
</dbReference>
<dbReference type="InterPro" id="IPR000159">
    <property type="entry name" value="RA_dom"/>
</dbReference>
<proteinExistence type="predicted"/>
<dbReference type="InterPro" id="IPR029071">
    <property type="entry name" value="Ubiquitin-like_domsf"/>
</dbReference>
<name>A0A852KER9_UROIN</name>
<evidence type="ECO:0000313" key="4">
    <source>
        <dbReference type="Proteomes" id="UP000654395"/>
    </source>
</evidence>
<dbReference type="Gene3D" id="3.10.20.90">
    <property type="entry name" value="Phosphatidylinositol 3-kinase Catalytic Subunit, Chain A, domain 1"/>
    <property type="match status" value="1"/>
</dbReference>